<accession>A0A8H7S7Z6</accession>
<evidence type="ECO:0000256" key="1">
    <source>
        <dbReference type="SAM" id="MobiDB-lite"/>
    </source>
</evidence>
<name>A0A8H7S7Z6_9FUNG</name>
<evidence type="ECO:0000313" key="2">
    <source>
        <dbReference type="EMBL" id="KAG2224470.1"/>
    </source>
</evidence>
<gene>
    <name evidence="2" type="ORF">INT45_010536</name>
</gene>
<keyword evidence="3" id="KW-1185">Reference proteome</keyword>
<protein>
    <submittedName>
        <fullName evidence="2">Uncharacterized protein</fullName>
    </submittedName>
</protein>
<dbReference type="OrthoDB" id="10497470at2759"/>
<organism evidence="2 3">
    <name type="scientific">Circinella minor</name>
    <dbReference type="NCBI Taxonomy" id="1195481"/>
    <lineage>
        <taxon>Eukaryota</taxon>
        <taxon>Fungi</taxon>
        <taxon>Fungi incertae sedis</taxon>
        <taxon>Mucoromycota</taxon>
        <taxon>Mucoromycotina</taxon>
        <taxon>Mucoromycetes</taxon>
        <taxon>Mucorales</taxon>
        <taxon>Lichtheimiaceae</taxon>
        <taxon>Circinella</taxon>
    </lineage>
</organism>
<dbReference type="Proteomes" id="UP000646827">
    <property type="component" value="Unassembled WGS sequence"/>
</dbReference>
<comment type="caution">
    <text evidence="2">The sequence shown here is derived from an EMBL/GenBank/DDBJ whole genome shotgun (WGS) entry which is preliminary data.</text>
</comment>
<proteinExistence type="predicted"/>
<feature type="region of interest" description="Disordered" evidence="1">
    <location>
        <begin position="1"/>
        <end position="88"/>
    </location>
</feature>
<dbReference type="EMBL" id="JAEPRB010000042">
    <property type="protein sequence ID" value="KAG2224470.1"/>
    <property type="molecule type" value="Genomic_DNA"/>
</dbReference>
<evidence type="ECO:0000313" key="3">
    <source>
        <dbReference type="Proteomes" id="UP000646827"/>
    </source>
</evidence>
<reference evidence="2 3" key="1">
    <citation type="submission" date="2020-12" db="EMBL/GenBank/DDBJ databases">
        <title>Metabolic potential, ecology and presence of endohyphal bacteria is reflected in genomic diversity of Mucoromycotina.</title>
        <authorList>
            <person name="Muszewska A."/>
            <person name="Okrasinska A."/>
            <person name="Steczkiewicz K."/>
            <person name="Drgas O."/>
            <person name="Orlowska M."/>
            <person name="Perlinska-Lenart U."/>
            <person name="Aleksandrzak-Piekarczyk T."/>
            <person name="Szatraj K."/>
            <person name="Zielenkiewicz U."/>
            <person name="Pilsyk S."/>
            <person name="Malc E."/>
            <person name="Mieczkowski P."/>
            <person name="Kruszewska J.S."/>
            <person name="Biernat P."/>
            <person name="Pawlowska J."/>
        </authorList>
    </citation>
    <scope>NUCLEOTIDE SEQUENCE [LARGE SCALE GENOMIC DNA]</scope>
    <source>
        <strain evidence="2 3">CBS 142.35</strain>
    </source>
</reference>
<dbReference type="AlphaFoldDB" id="A0A8H7S7Z6"/>
<sequence>MFYPPVSASPTMAVAGAPPPPGSPAGMAIIPGLMQPAPPTPPPPPPPPPAEPPKPPPPNFVQGKPRWSQPREPGQEGTKIKHGECIIS</sequence>
<feature type="compositionally biased region" description="Pro residues" evidence="1">
    <location>
        <begin position="36"/>
        <end position="59"/>
    </location>
</feature>
<feature type="compositionally biased region" description="Basic and acidic residues" evidence="1">
    <location>
        <begin position="78"/>
        <end position="88"/>
    </location>
</feature>